<organism evidence="1 2">
    <name type="scientific">Pigmentiphaga daeguensis</name>
    <dbReference type="NCBI Taxonomy" id="414049"/>
    <lineage>
        <taxon>Bacteria</taxon>
        <taxon>Pseudomonadati</taxon>
        <taxon>Pseudomonadota</taxon>
        <taxon>Betaproteobacteria</taxon>
        <taxon>Burkholderiales</taxon>
        <taxon>Alcaligenaceae</taxon>
        <taxon>Pigmentiphaga</taxon>
    </lineage>
</organism>
<evidence type="ECO:0000313" key="1">
    <source>
        <dbReference type="EMBL" id="GAA0531609.1"/>
    </source>
</evidence>
<name>A0ABP3N1H6_9BURK</name>
<dbReference type="EMBL" id="BAAAEN010000038">
    <property type="protein sequence ID" value="GAA0531609.1"/>
    <property type="molecule type" value="Genomic_DNA"/>
</dbReference>
<proteinExistence type="predicted"/>
<gene>
    <name evidence="1" type="ORF">GCM10009097_56270</name>
</gene>
<reference evidence="2" key="1">
    <citation type="journal article" date="2019" name="Int. J. Syst. Evol. Microbiol.">
        <title>The Global Catalogue of Microorganisms (GCM) 10K type strain sequencing project: providing services to taxonomists for standard genome sequencing and annotation.</title>
        <authorList>
            <consortium name="The Broad Institute Genomics Platform"/>
            <consortium name="The Broad Institute Genome Sequencing Center for Infectious Disease"/>
            <person name="Wu L."/>
            <person name="Ma J."/>
        </authorList>
    </citation>
    <scope>NUCLEOTIDE SEQUENCE [LARGE SCALE GENOMIC DNA]</scope>
    <source>
        <strain evidence="2">JCM 14330</strain>
    </source>
</reference>
<dbReference type="Proteomes" id="UP001501706">
    <property type="component" value="Unassembled WGS sequence"/>
</dbReference>
<evidence type="ECO:0000313" key="2">
    <source>
        <dbReference type="Proteomes" id="UP001501706"/>
    </source>
</evidence>
<keyword evidence="2" id="KW-1185">Reference proteome</keyword>
<sequence>MFVHHSCSRACSVSFQEKNYTGGSLAAYLMVGLLPVQEAGPEARFVMGLEYFSPTRATGSRRVLDVQKFHRSLEGRANGSRLDSDAHAISVVRSSGFRNTAWV</sequence>
<accession>A0ABP3N1H6</accession>
<comment type="caution">
    <text evidence="1">The sequence shown here is derived from an EMBL/GenBank/DDBJ whole genome shotgun (WGS) entry which is preliminary data.</text>
</comment>
<protein>
    <submittedName>
        <fullName evidence="1">Uncharacterized protein</fullName>
    </submittedName>
</protein>